<sequence>MKEQHVHAKDPVDVESSVSRQRPEEEGIEYYVQVALWLKRYISLRKNSLQQSYHPSRNAFQLRTRMRSARRNIQVLLENESECNAEIPNWNCSSSNTHWIMLGKTFWALSNTAEEMKLLEHVGVYEEKGMKFARYSAGISTPVQRSRTERQKSAF</sequence>
<dbReference type="AlphaFoldDB" id="F0WHM4"/>
<reference evidence="2" key="1">
    <citation type="journal article" date="2011" name="PLoS Biol.">
        <title>Gene gain and loss during evolution of obligate parasitism in the white rust pathogen of Arabidopsis thaliana.</title>
        <authorList>
            <person name="Kemen E."/>
            <person name="Gardiner A."/>
            <person name="Schultz-Larsen T."/>
            <person name="Kemen A.C."/>
            <person name="Balmuth A.L."/>
            <person name="Robert-Seilaniantz A."/>
            <person name="Bailey K."/>
            <person name="Holub E."/>
            <person name="Studholme D.J."/>
            <person name="Maclean D."/>
            <person name="Jones J.D."/>
        </authorList>
    </citation>
    <scope>NUCLEOTIDE SEQUENCE</scope>
</reference>
<accession>F0WHM4</accession>
<feature type="compositionally biased region" description="Basic and acidic residues" evidence="1">
    <location>
        <begin position="1"/>
        <end position="12"/>
    </location>
</feature>
<gene>
    <name evidence="2" type="primary">AlNc14C102G6061</name>
    <name evidence="2" type="ORF">ALNC14_068600</name>
</gene>
<dbReference type="HOGENOM" id="CLU_1698737_0_0_1"/>
<protein>
    <submittedName>
        <fullName evidence="2">AlNc14C102G6061 protein</fullName>
    </submittedName>
</protein>
<reference evidence="2" key="2">
    <citation type="submission" date="2011-02" db="EMBL/GenBank/DDBJ databases">
        <authorList>
            <person name="MacLean D."/>
        </authorList>
    </citation>
    <scope>NUCLEOTIDE SEQUENCE</scope>
</reference>
<name>F0WHM4_9STRA</name>
<organism evidence="2">
    <name type="scientific">Albugo laibachii Nc14</name>
    <dbReference type="NCBI Taxonomy" id="890382"/>
    <lineage>
        <taxon>Eukaryota</taxon>
        <taxon>Sar</taxon>
        <taxon>Stramenopiles</taxon>
        <taxon>Oomycota</taxon>
        <taxon>Peronosporomycetes</taxon>
        <taxon>Albuginales</taxon>
        <taxon>Albuginaceae</taxon>
        <taxon>Albugo</taxon>
    </lineage>
</organism>
<dbReference type="EMBL" id="FR824147">
    <property type="protein sequence ID" value="CCA20717.1"/>
    <property type="molecule type" value="Genomic_DNA"/>
</dbReference>
<evidence type="ECO:0000256" key="1">
    <source>
        <dbReference type="SAM" id="MobiDB-lite"/>
    </source>
</evidence>
<proteinExistence type="predicted"/>
<feature type="region of interest" description="Disordered" evidence="1">
    <location>
        <begin position="1"/>
        <end position="20"/>
    </location>
</feature>
<evidence type="ECO:0000313" key="2">
    <source>
        <dbReference type="EMBL" id="CCA20717.1"/>
    </source>
</evidence>